<dbReference type="InterPro" id="IPR036728">
    <property type="entry name" value="PBP_GOBP_sf"/>
</dbReference>
<evidence type="ECO:0000256" key="3">
    <source>
        <dbReference type="ARBA" id="ARBA00022525"/>
    </source>
</evidence>
<dbReference type="Gene3D" id="1.10.238.20">
    <property type="entry name" value="Pheromone/general odorant binding protein domain"/>
    <property type="match status" value="1"/>
</dbReference>
<evidence type="ECO:0000256" key="2">
    <source>
        <dbReference type="ARBA" id="ARBA00008098"/>
    </source>
</evidence>
<dbReference type="InterPro" id="IPR006170">
    <property type="entry name" value="PBP/GOBP"/>
</dbReference>
<keyword evidence="3" id="KW-0964">Secreted</keyword>
<dbReference type="VEuPathDB" id="VectorBase:CSON003531"/>
<dbReference type="PANTHER" id="PTHR21364:SF2">
    <property type="entry name" value="GENERAL ODORANT-BINDING PROTEIN 19A"/>
    <property type="match status" value="1"/>
</dbReference>
<feature type="chain" id="PRO_5036062135" evidence="4">
    <location>
        <begin position="25"/>
        <end position="144"/>
    </location>
</feature>
<accession>A0A336L301</accession>
<dbReference type="Pfam" id="PF01395">
    <property type="entry name" value="PBP_GOBP"/>
    <property type="match status" value="1"/>
</dbReference>
<dbReference type="GO" id="GO:0035275">
    <property type="term" value="F:dibutyl phthalate binding"/>
    <property type="evidence" value="ECO:0007669"/>
    <property type="project" value="TreeGrafter"/>
</dbReference>
<dbReference type="GO" id="GO:0042048">
    <property type="term" value="P:olfactory behavior"/>
    <property type="evidence" value="ECO:0007669"/>
    <property type="project" value="TreeGrafter"/>
</dbReference>
<dbReference type="FunFam" id="1.10.238.20:FF:000001">
    <property type="entry name" value="General odorant-binding protein lush"/>
    <property type="match status" value="1"/>
</dbReference>
<sequence>MEIRYQFIYLLALYFLNYLQHVHSGVSMDQLRQTGTLLRQSCQPKFKLTDEQADAIRDGAMPDYKEGKCYLNCLLEMLGVLKKGKILADKAIKTAETMLPPEMKDEFIAGINICKDIPLGKDACENALIIAKCAIDNIPQFFLP</sequence>
<dbReference type="EMBL" id="UFQS01001652">
    <property type="protein sequence ID" value="SSX11742.1"/>
    <property type="molecule type" value="Genomic_DNA"/>
</dbReference>
<protein>
    <submittedName>
        <fullName evidence="5">CSON003531 protein</fullName>
    </submittedName>
</protein>
<reference evidence="6" key="2">
    <citation type="submission" date="2018-07" db="EMBL/GenBank/DDBJ databases">
        <authorList>
            <person name="Quirk P.G."/>
            <person name="Krulwich T.A."/>
        </authorList>
    </citation>
    <scope>NUCLEOTIDE SEQUENCE</scope>
</reference>
<dbReference type="GO" id="GO:0007608">
    <property type="term" value="P:sensory perception of smell"/>
    <property type="evidence" value="ECO:0007669"/>
    <property type="project" value="TreeGrafter"/>
</dbReference>
<dbReference type="AlphaFoldDB" id="A0A336L301"/>
<dbReference type="GO" id="GO:0005549">
    <property type="term" value="F:odorant binding"/>
    <property type="evidence" value="ECO:0007669"/>
    <property type="project" value="InterPro"/>
</dbReference>
<evidence type="ECO:0000313" key="5">
    <source>
        <dbReference type="EMBL" id="SSX11742.1"/>
    </source>
</evidence>
<evidence type="ECO:0000256" key="4">
    <source>
        <dbReference type="SAM" id="SignalP"/>
    </source>
</evidence>
<organism evidence="5">
    <name type="scientific">Culicoides sonorensis</name>
    <name type="common">Biting midge</name>
    <dbReference type="NCBI Taxonomy" id="179676"/>
    <lineage>
        <taxon>Eukaryota</taxon>
        <taxon>Metazoa</taxon>
        <taxon>Ecdysozoa</taxon>
        <taxon>Arthropoda</taxon>
        <taxon>Hexapoda</taxon>
        <taxon>Insecta</taxon>
        <taxon>Pterygota</taxon>
        <taxon>Neoptera</taxon>
        <taxon>Endopterygota</taxon>
        <taxon>Diptera</taxon>
        <taxon>Nematocera</taxon>
        <taxon>Chironomoidea</taxon>
        <taxon>Ceratopogonidae</taxon>
        <taxon>Ceratopogoninae</taxon>
        <taxon>Culicoides</taxon>
        <taxon>Monoculicoides</taxon>
    </lineage>
</organism>
<dbReference type="EMBL" id="UFQT01001652">
    <property type="protein sequence ID" value="SSX31307.1"/>
    <property type="molecule type" value="Genomic_DNA"/>
</dbReference>
<dbReference type="SUPFAM" id="SSF47565">
    <property type="entry name" value="Insect pheromone/odorant-binding proteins"/>
    <property type="match status" value="1"/>
</dbReference>
<dbReference type="GO" id="GO:0005576">
    <property type="term" value="C:extracellular region"/>
    <property type="evidence" value="ECO:0007669"/>
    <property type="project" value="UniProtKB-SubCell"/>
</dbReference>
<gene>
    <name evidence="5" type="primary">CSON003531</name>
</gene>
<dbReference type="PANTHER" id="PTHR21364">
    <property type="entry name" value="GENERAL ODORANT-BINDING PROTEIN 19A"/>
    <property type="match status" value="1"/>
</dbReference>
<proteinExistence type="inferred from homology"/>
<evidence type="ECO:0000313" key="6">
    <source>
        <dbReference type="EMBL" id="SSX31307.1"/>
    </source>
</evidence>
<evidence type="ECO:0000256" key="1">
    <source>
        <dbReference type="ARBA" id="ARBA00004613"/>
    </source>
</evidence>
<dbReference type="OMA" id="GKDACEN"/>
<comment type="subcellular location">
    <subcellularLocation>
        <location evidence="1">Secreted</location>
    </subcellularLocation>
</comment>
<feature type="signal peptide" evidence="4">
    <location>
        <begin position="1"/>
        <end position="24"/>
    </location>
</feature>
<name>A0A336L301_CULSO</name>
<dbReference type="SMART" id="SM00708">
    <property type="entry name" value="PhBP"/>
    <property type="match status" value="1"/>
</dbReference>
<comment type="similarity">
    <text evidence="2">Belongs to the PBP/GOBP family.</text>
</comment>
<dbReference type="CDD" id="cd23992">
    <property type="entry name" value="PBP_GOBP"/>
    <property type="match status" value="1"/>
</dbReference>
<keyword evidence="4" id="KW-0732">Signal</keyword>
<reference evidence="5" key="1">
    <citation type="submission" date="2018-04" db="EMBL/GenBank/DDBJ databases">
        <authorList>
            <person name="Go L.Y."/>
            <person name="Mitchell J.A."/>
        </authorList>
    </citation>
    <scope>NUCLEOTIDE SEQUENCE</scope>
    <source>
        <tissue evidence="5">Whole organism</tissue>
    </source>
</reference>